<evidence type="ECO:0000313" key="6">
    <source>
        <dbReference type="Proteomes" id="UP000887226"/>
    </source>
</evidence>
<keyword evidence="3" id="KW-0479">Metal-binding</keyword>
<dbReference type="Proteomes" id="UP000887226">
    <property type="component" value="Unassembled WGS sequence"/>
</dbReference>
<keyword evidence="3" id="KW-0862">Zinc</keyword>
<comment type="cofactor">
    <cofactor evidence="3">
        <name>Zn(2+)</name>
        <dbReference type="ChEBI" id="CHEBI:29105"/>
    </cofactor>
    <text evidence="3">Binds 1 divalent metal cation per subunit.</text>
</comment>
<feature type="binding site" evidence="3">
    <location>
        <position position="216"/>
    </location>
    <ligand>
        <name>a divalent metal cation</name>
        <dbReference type="ChEBI" id="CHEBI:60240"/>
    </ligand>
</feature>
<comment type="similarity">
    <text evidence="1">Belongs to the SMP-30/CGR1 family.</text>
</comment>
<dbReference type="AlphaFoldDB" id="A0A9P8CHW2"/>
<evidence type="ECO:0000256" key="3">
    <source>
        <dbReference type="PIRSR" id="PIRSR605511-2"/>
    </source>
</evidence>
<evidence type="ECO:0000256" key="2">
    <source>
        <dbReference type="PIRSR" id="PIRSR605511-1"/>
    </source>
</evidence>
<gene>
    <name evidence="5" type="ORF">BJ878DRAFT_330140</name>
</gene>
<comment type="caution">
    <text evidence="5">The sequence shown here is derived from an EMBL/GenBank/DDBJ whole genome shotgun (WGS) entry which is preliminary data.</text>
</comment>
<evidence type="ECO:0000313" key="5">
    <source>
        <dbReference type="EMBL" id="KAG9245881.1"/>
    </source>
</evidence>
<dbReference type="PRINTS" id="PR01790">
    <property type="entry name" value="SMP30FAMILY"/>
</dbReference>
<dbReference type="InterPro" id="IPR013658">
    <property type="entry name" value="SGL"/>
</dbReference>
<protein>
    <recommendedName>
        <fullName evidence="4">SMP-30/Gluconolactonase/LRE-like region domain-containing protein</fullName>
    </recommendedName>
</protein>
<reference evidence="5" key="1">
    <citation type="journal article" date="2021" name="IMA Fungus">
        <title>Genomic characterization of three marine fungi, including Emericellopsis atlantica sp. nov. with signatures of a generalist lifestyle and marine biomass degradation.</title>
        <authorList>
            <person name="Hagestad O.C."/>
            <person name="Hou L."/>
            <person name="Andersen J.H."/>
            <person name="Hansen E.H."/>
            <person name="Altermark B."/>
            <person name="Li C."/>
            <person name="Kuhnert E."/>
            <person name="Cox R.J."/>
            <person name="Crous P.W."/>
            <person name="Spatafora J.W."/>
            <person name="Lail K."/>
            <person name="Amirebrahimi M."/>
            <person name="Lipzen A."/>
            <person name="Pangilinan J."/>
            <person name="Andreopoulos W."/>
            <person name="Hayes R.D."/>
            <person name="Ng V."/>
            <person name="Grigoriev I.V."/>
            <person name="Jackson S.A."/>
            <person name="Sutton T.D.S."/>
            <person name="Dobson A.D.W."/>
            <person name="Rama T."/>
        </authorList>
    </citation>
    <scope>NUCLEOTIDE SEQUENCE</scope>
    <source>
        <strain evidence="5">TRa3180A</strain>
    </source>
</reference>
<dbReference type="Pfam" id="PF08450">
    <property type="entry name" value="SGL"/>
    <property type="match status" value="1"/>
</dbReference>
<feature type="binding site" evidence="3">
    <location>
        <position position="118"/>
    </location>
    <ligand>
        <name>substrate</name>
    </ligand>
</feature>
<sequence>MSEIQRWEVKEPWMNIHCSLGEGPYLEPATNTLRFVDIIEKRLHTVGVAEGLRSLRTLQFDQPVGVTADIEGVDPSKRILVGGKTGIFILERETGKLTPLTRFYDTEDEERDDRMRSNDGAVDPQGRFWVATMNDFHVDPMEDEGILYRFNSDVSRHALYHNLKIPNSIGWSRDQKTMYLTHSTARQILAFDYAPESGSLSNERVFWSYSGSGEPDGFKLDVEGNLWSAIYGDAKVVKISPEGKTIGEVSYPTNCITCPVFVGTELWVTTAKDGDEKEAANGKLGGAIYKIDVGVGGARETKFKLDE</sequence>
<feature type="active site" description="Proton donor/acceptor" evidence="2">
    <location>
        <position position="216"/>
    </location>
</feature>
<dbReference type="InterPro" id="IPR011042">
    <property type="entry name" value="6-blade_b-propeller_TolB-like"/>
</dbReference>
<dbReference type="GO" id="GO:0005509">
    <property type="term" value="F:calcium ion binding"/>
    <property type="evidence" value="ECO:0007669"/>
    <property type="project" value="TreeGrafter"/>
</dbReference>
<feature type="binding site" evidence="3">
    <location>
        <position position="116"/>
    </location>
    <ligand>
        <name>substrate</name>
    </ligand>
</feature>
<organism evidence="5 6">
    <name type="scientific">Calycina marina</name>
    <dbReference type="NCBI Taxonomy" id="1763456"/>
    <lineage>
        <taxon>Eukaryota</taxon>
        <taxon>Fungi</taxon>
        <taxon>Dikarya</taxon>
        <taxon>Ascomycota</taxon>
        <taxon>Pezizomycotina</taxon>
        <taxon>Leotiomycetes</taxon>
        <taxon>Helotiales</taxon>
        <taxon>Pezizellaceae</taxon>
        <taxon>Calycina</taxon>
    </lineage>
</organism>
<dbReference type="PANTHER" id="PTHR10907">
    <property type="entry name" value="REGUCALCIN"/>
    <property type="match status" value="1"/>
</dbReference>
<feature type="binding site" evidence="3">
    <location>
        <position position="22"/>
    </location>
    <ligand>
        <name>a divalent metal cation</name>
        <dbReference type="ChEBI" id="CHEBI:60240"/>
    </ligand>
</feature>
<dbReference type="GO" id="GO:0004341">
    <property type="term" value="F:gluconolactonase activity"/>
    <property type="evidence" value="ECO:0007669"/>
    <property type="project" value="TreeGrafter"/>
</dbReference>
<accession>A0A9P8CHW2</accession>
<evidence type="ECO:0000256" key="1">
    <source>
        <dbReference type="ARBA" id="ARBA00008853"/>
    </source>
</evidence>
<evidence type="ECO:0000259" key="4">
    <source>
        <dbReference type="Pfam" id="PF08450"/>
    </source>
</evidence>
<name>A0A9P8CHW2_9HELO</name>
<dbReference type="PANTHER" id="PTHR10907:SF47">
    <property type="entry name" value="REGUCALCIN"/>
    <property type="match status" value="1"/>
</dbReference>
<feature type="binding site" evidence="3">
    <location>
        <position position="167"/>
    </location>
    <ligand>
        <name>a divalent metal cation</name>
        <dbReference type="ChEBI" id="CHEBI:60240"/>
    </ligand>
</feature>
<feature type="domain" description="SMP-30/Gluconolactonase/LRE-like region" evidence="4">
    <location>
        <begin position="20"/>
        <end position="271"/>
    </location>
</feature>
<keyword evidence="6" id="KW-1185">Reference proteome</keyword>
<dbReference type="SUPFAM" id="SSF63829">
    <property type="entry name" value="Calcium-dependent phosphotriesterase"/>
    <property type="match status" value="1"/>
</dbReference>
<dbReference type="EMBL" id="MU253827">
    <property type="protein sequence ID" value="KAG9245881.1"/>
    <property type="molecule type" value="Genomic_DNA"/>
</dbReference>
<dbReference type="InterPro" id="IPR005511">
    <property type="entry name" value="SMP-30"/>
</dbReference>
<dbReference type="Gene3D" id="2.120.10.30">
    <property type="entry name" value="TolB, C-terminal domain"/>
    <property type="match status" value="1"/>
</dbReference>
<proteinExistence type="inferred from homology"/>
<dbReference type="OrthoDB" id="423498at2759"/>